<evidence type="ECO:0000256" key="1">
    <source>
        <dbReference type="ARBA" id="ARBA00004123"/>
    </source>
</evidence>
<gene>
    <name evidence="9" type="ORF">HAKA00212_LOCUS17727</name>
</gene>
<dbReference type="EMBL" id="HBIU01038878">
    <property type="protein sequence ID" value="CAE0638942.1"/>
    <property type="molecule type" value="Transcribed_RNA"/>
</dbReference>
<evidence type="ECO:0000256" key="5">
    <source>
        <dbReference type="ARBA" id="ARBA00022490"/>
    </source>
</evidence>
<dbReference type="PROSITE" id="PS50250">
    <property type="entry name" value="PCI"/>
    <property type="match status" value="1"/>
</dbReference>
<proteinExistence type="inferred from homology"/>
<dbReference type="InterPro" id="IPR036388">
    <property type="entry name" value="WH-like_DNA-bd_sf"/>
</dbReference>
<organism evidence="9">
    <name type="scientific">Heterosigma akashiwo</name>
    <name type="common">Chromophytic alga</name>
    <name type="synonym">Heterosigma carterae</name>
    <dbReference type="NCBI Taxonomy" id="2829"/>
    <lineage>
        <taxon>Eukaryota</taxon>
        <taxon>Sar</taxon>
        <taxon>Stramenopiles</taxon>
        <taxon>Ochrophyta</taxon>
        <taxon>Raphidophyceae</taxon>
        <taxon>Chattonellales</taxon>
        <taxon>Chattonellaceae</taxon>
        <taxon>Heterosigma</taxon>
    </lineage>
</organism>
<dbReference type="InterPro" id="IPR054559">
    <property type="entry name" value="PSMD12-CSN4-like_N"/>
</dbReference>
<evidence type="ECO:0000256" key="6">
    <source>
        <dbReference type="ARBA" id="ARBA00022790"/>
    </source>
</evidence>
<evidence type="ECO:0000313" key="9">
    <source>
        <dbReference type="EMBL" id="CAE0638942.1"/>
    </source>
</evidence>
<keyword evidence="6" id="KW-0736">Signalosome</keyword>
<evidence type="ECO:0000256" key="2">
    <source>
        <dbReference type="ARBA" id="ARBA00004496"/>
    </source>
</evidence>
<sequence>MEAQIAQITAVADQKEKIEKYKELINSRVKAGSGEELCEIVNHLTSEEVLQVVSRNVMTYFASVIKNDLSDREVFQEVATYTLGKFQNQVVSFEDADYTLRDALFEHYLNEESFKSAANALAGLNMESGSKVYTDAEKANLYVKIAETYLEDDETDAAENYVNRASGLMHSVENDWSLQLRYRVTYARVLDANRKFLEAAVRYHELSQTTAAEVVQDDLVELLGKAVTCALLGRAGPQRSRTLGALYQDERTQGLPLAAHADILAKMYTEQIIRPGNLTAFVESLMPHQKALLGNGMTIPEAAALEHNMVACARLYENIRLAELGVLLGIEADKAEKVAAKMITEGRLKASIDQIEGILQFEEDTNTMESWDDHISRICLTVNSCCESVVKSNPALADAF</sequence>
<dbReference type="PANTHER" id="PTHR10855:SF2">
    <property type="entry name" value="COP9 SIGNALOSOME COMPLEX SUBUNIT 4"/>
    <property type="match status" value="1"/>
</dbReference>
<dbReference type="GO" id="GO:0008180">
    <property type="term" value="C:COP9 signalosome"/>
    <property type="evidence" value="ECO:0007669"/>
    <property type="project" value="UniProtKB-KW"/>
</dbReference>
<dbReference type="InterPro" id="IPR040134">
    <property type="entry name" value="PSMD12/CSN4"/>
</dbReference>
<accession>A0A6V1T605</accession>
<feature type="domain" description="PCI" evidence="8">
    <location>
        <begin position="192"/>
        <end position="366"/>
    </location>
</feature>
<dbReference type="InterPro" id="IPR000717">
    <property type="entry name" value="PCI_dom"/>
</dbReference>
<dbReference type="GO" id="GO:0005829">
    <property type="term" value="C:cytosol"/>
    <property type="evidence" value="ECO:0007669"/>
    <property type="project" value="TreeGrafter"/>
</dbReference>
<evidence type="ECO:0000256" key="3">
    <source>
        <dbReference type="ARBA" id="ARBA00010417"/>
    </source>
</evidence>
<dbReference type="Pfam" id="PF22241">
    <property type="entry name" value="PSMD12-CSN4_N"/>
    <property type="match status" value="1"/>
</dbReference>
<dbReference type="SMART" id="SM00088">
    <property type="entry name" value="PINT"/>
    <property type="match status" value="1"/>
</dbReference>
<reference evidence="9" key="1">
    <citation type="submission" date="2021-01" db="EMBL/GenBank/DDBJ databases">
        <authorList>
            <person name="Corre E."/>
            <person name="Pelletier E."/>
            <person name="Niang G."/>
            <person name="Scheremetjew M."/>
            <person name="Finn R."/>
            <person name="Kale V."/>
            <person name="Holt S."/>
            <person name="Cochrane G."/>
            <person name="Meng A."/>
            <person name="Brown T."/>
            <person name="Cohen L."/>
        </authorList>
    </citation>
    <scope>NUCLEOTIDE SEQUENCE</scope>
    <source>
        <strain evidence="9">CCMP3107</strain>
    </source>
</reference>
<evidence type="ECO:0000256" key="7">
    <source>
        <dbReference type="ARBA" id="ARBA00023242"/>
    </source>
</evidence>
<dbReference type="Pfam" id="PF01399">
    <property type="entry name" value="PCI"/>
    <property type="match status" value="1"/>
</dbReference>
<dbReference type="AlphaFoldDB" id="A0A6V1T605"/>
<protein>
    <recommendedName>
        <fullName evidence="4">COP9 signalosome complex subunit 4</fullName>
    </recommendedName>
</protein>
<name>A0A6V1T605_HETAK</name>
<evidence type="ECO:0000256" key="4">
    <source>
        <dbReference type="ARBA" id="ARBA00014881"/>
    </source>
</evidence>
<dbReference type="Gene3D" id="1.10.10.10">
    <property type="entry name" value="Winged helix-like DNA-binding domain superfamily/Winged helix DNA-binding domain"/>
    <property type="match status" value="1"/>
</dbReference>
<dbReference type="PANTHER" id="PTHR10855">
    <property type="entry name" value="26S PROTEASOME NON-ATPASE REGULATORY SUBUNIT 12/COP9 SIGNALOSOME COMPLEX SUBUNIT 4"/>
    <property type="match status" value="1"/>
</dbReference>
<comment type="similarity">
    <text evidence="3">Belongs to the CSN4 family.</text>
</comment>
<dbReference type="SUPFAM" id="SSF46785">
    <property type="entry name" value="Winged helix' DNA-binding domain"/>
    <property type="match status" value="1"/>
</dbReference>
<evidence type="ECO:0000259" key="8">
    <source>
        <dbReference type="PROSITE" id="PS50250"/>
    </source>
</evidence>
<keyword evidence="5" id="KW-0963">Cytoplasm</keyword>
<dbReference type="InterPro" id="IPR036390">
    <property type="entry name" value="WH_DNA-bd_sf"/>
</dbReference>
<keyword evidence="7" id="KW-0539">Nucleus</keyword>
<comment type="subcellular location">
    <subcellularLocation>
        <location evidence="2">Cytoplasm</location>
    </subcellularLocation>
    <subcellularLocation>
        <location evidence="1">Nucleus</location>
    </subcellularLocation>
</comment>